<dbReference type="EMBL" id="LFYR01001233">
    <property type="protein sequence ID" value="KMZ63472.1"/>
    <property type="molecule type" value="Genomic_DNA"/>
</dbReference>
<evidence type="ECO:0000259" key="1">
    <source>
        <dbReference type="Pfam" id="PF01789"/>
    </source>
</evidence>
<dbReference type="OMA" id="VLYPIQG"/>
<dbReference type="AlphaFoldDB" id="A0A0K9P5G5"/>
<dbReference type="InterPro" id="IPR002683">
    <property type="entry name" value="PsbP_C"/>
</dbReference>
<comment type="caution">
    <text evidence="2">The sequence shown here is derived from an EMBL/GenBank/DDBJ whole genome shotgun (WGS) entry which is preliminary data.</text>
</comment>
<dbReference type="InterPro" id="IPR016123">
    <property type="entry name" value="Mog1/PsbP_a/b/a-sand"/>
</dbReference>
<dbReference type="NCBIfam" id="NF040946">
    <property type="entry name" value="PSII_PsbP"/>
    <property type="match status" value="1"/>
</dbReference>
<sequence>MSPTAMPVAAMQVTAMSSSTTVGDYSRSSFRLQCSENEPKAPIPGTEIDLTSPLAAVFRRRLVVGTGTAAGLALGANFLGLTSFLLGFEPEIGRKLKFDTIYPIGGYRRCLEINNGFEFIYPSSWVGDQALLSRLEIGGRSARSSDPVVAFGPPGSSGELNVSVIVSPVPPSFSMEAFGGAKEIGEAVVKNISGNSPQIKANLVESKLREDESVKYYELEFAVESLSFRRHDVAVCCVNGGKLLTLNAQSPESTWVEVKDAFYKIATSFRSFSIQT</sequence>
<name>A0A0K9P5G5_ZOSMR</name>
<protein>
    <submittedName>
        <fullName evidence="2">PsbP domain-containing protein 7, chloroplastic</fullName>
    </submittedName>
</protein>
<dbReference type="Pfam" id="PF01789">
    <property type="entry name" value="PsbP"/>
    <property type="match status" value="1"/>
</dbReference>
<dbReference type="GO" id="GO:0009654">
    <property type="term" value="C:photosystem II oxygen evolving complex"/>
    <property type="evidence" value="ECO:0007669"/>
    <property type="project" value="InterPro"/>
</dbReference>
<dbReference type="Proteomes" id="UP000036987">
    <property type="component" value="Unassembled WGS sequence"/>
</dbReference>
<dbReference type="Gene3D" id="3.40.1000.10">
    <property type="entry name" value="Mog1/PsbP, alpha/beta/alpha sandwich"/>
    <property type="match status" value="1"/>
</dbReference>
<dbReference type="OrthoDB" id="414405at2759"/>
<dbReference type="GO" id="GO:0005509">
    <property type="term" value="F:calcium ion binding"/>
    <property type="evidence" value="ECO:0007669"/>
    <property type="project" value="InterPro"/>
</dbReference>
<organism evidence="2 3">
    <name type="scientific">Zostera marina</name>
    <name type="common">Eelgrass</name>
    <dbReference type="NCBI Taxonomy" id="29655"/>
    <lineage>
        <taxon>Eukaryota</taxon>
        <taxon>Viridiplantae</taxon>
        <taxon>Streptophyta</taxon>
        <taxon>Embryophyta</taxon>
        <taxon>Tracheophyta</taxon>
        <taxon>Spermatophyta</taxon>
        <taxon>Magnoliopsida</taxon>
        <taxon>Liliopsida</taxon>
        <taxon>Zosteraceae</taxon>
        <taxon>Zostera</taxon>
    </lineage>
</organism>
<reference evidence="3" key="1">
    <citation type="journal article" date="2016" name="Nature">
        <title>The genome of the seagrass Zostera marina reveals angiosperm adaptation to the sea.</title>
        <authorList>
            <person name="Olsen J.L."/>
            <person name="Rouze P."/>
            <person name="Verhelst B."/>
            <person name="Lin Y.-C."/>
            <person name="Bayer T."/>
            <person name="Collen J."/>
            <person name="Dattolo E."/>
            <person name="De Paoli E."/>
            <person name="Dittami S."/>
            <person name="Maumus F."/>
            <person name="Michel G."/>
            <person name="Kersting A."/>
            <person name="Lauritano C."/>
            <person name="Lohaus R."/>
            <person name="Toepel M."/>
            <person name="Tonon T."/>
            <person name="Vanneste K."/>
            <person name="Amirebrahimi M."/>
            <person name="Brakel J."/>
            <person name="Bostroem C."/>
            <person name="Chovatia M."/>
            <person name="Grimwood J."/>
            <person name="Jenkins J.W."/>
            <person name="Jueterbock A."/>
            <person name="Mraz A."/>
            <person name="Stam W.T."/>
            <person name="Tice H."/>
            <person name="Bornberg-Bauer E."/>
            <person name="Green P.J."/>
            <person name="Pearson G.A."/>
            <person name="Procaccini G."/>
            <person name="Duarte C.M."/>
            <person name="Schmutz J."/>
            <person name="Reusch T.B.H."/>
            <person name="Van de Peer Y."/>
        </authorList>
    </citation>
    <scope>NUCLEOTIDE SEQUENCE [LARGE SCALE GENOMIC DNA]</scope>
    <source>
        <strain evidence="3">cv. Finnish</strain>
    </source>
</reference>
<dbReference type="SUPFAM" id="SSF55724">
    <property type="entry name" value="Mog1p/PsbP-like"/>
    <property type="match status" value="1"/>
</dbReference>
<accession>A0A0K9P5G5</accession>
<dbReference type="PANTHER" id="PTHR31407:SF16">
    <property type="entry name" value="PSBP DOMAIN-CONTAINING PROTEIN 7, CHLOROPLASTIC"/>
    <property type="match status" value="1"/>
</dbReference>
<evidence type="ECO:0000313" key="2">
    <source>
        <dbReference type="EMBL" id="KMZ63472.1"/>
    </source>
</evidence>
<gene>
    <name evidence="2" type="ORF">ZOSMA_408G00140</name>
</gene>
<keyword evidence="3" id="KW-1185">Reference proteome</keyword>
<dbReference type="STRING" id="29655.A0A0K9P5G5"/>
<proteinExistence type="predicted"/>
<dbReference type="GO" id="GO:0048564">
    <property type="term" value="P:photosystem I assembly"/>
    <property type="evidence" value="ECO:0000318"/>
    <property type="project" value="GO_Central"/>
</dbReference>
<evidence type="ECO:0000313" key="3">
    <source>
        <dbReference type="Proteomes" id="UP000036987"/>
    </source>
</evidence>
<feature type="domain" description="PsbP C-terminal" evidence="1">
    <location>
        <begin position="108"/>
        <end position="270"/>
    </location>
</feature>
<dbReference type="GO" id="GO:0019898">
    <property type="term" value="C:extrinsic component of membrane"/>
    <property type="evidence" value="ECO:0007669"/>
    <property type="project" value="InterPro"/>
</dbReference>
<dbReference type="PANTHER" id="PTHR31407">
    <property type="match status" value="1"/>
</dbReference>
<dbReference type="GO" id="GO:0009535">
    <property type="term" value="C:chloroplast thylakoid membrane"/>
    <property type="evidence" value="ECO:0000318"/>
    <property type="project" value="GO_Central"/>
</dbReference>